<comment type="catalytic activity">
    <reaction evidence="7">
        <text>Xaa-L-Pro dipeptide + H2O = an L-alpha-amino acid + L-proline</text>
        <dbReference type="Rhea" id="RHEA:76407"/>
        <dbReference type="ChEBI" id="CHEBI:15377"/>
        <dbReference type="ChEBI" id="CHEBI:59869"/>
        <dbReference type="ChEBI" id="CHEBI:60039"/>
        <dbReference type="ChEBI" id="CHEBI:195196"/>
        <dbReference type="EC" id="3.4.13.9"/>
    </reaction>
</comment>
<proteinExistence type="inferred from homology"/>
<dbReference type="Gene3D" id="3.90.230.10">
    <property type="entry name" value="Creatinase/methionine aminopeptidase superfamily"/>
    <property type="match status" value="1"/>
</dbReference>
<comment type="caution">
    <text evidence="10">The sequence shown here is derived from an EMBL/GenBank/DDBJ whole genome shotgun (WGS) entry which is preliminary data.</text>
</comment>
<feature type="binding site" evidence="7">
    <location>
        <position position="256"/>
    </location>
    <ligand>
        <name>Mn(2+)</name>
        <dbReference type="ChEBI" id="CHEBI:29035"/>
        <label>1</label>
    </ligand>
</feature>
<dbReference type="GO" id="GO:0008235">
    <property type="term" value="F:metalloexopeptidase activity"/>
    <property type="evidence" value="ECO:0007669"/>
    <property type="project" value="UniProtKB-UniRule"/>
</dbReference>
<dbReference type="SUPFAM" id="SSF55920">
    <property type="entry name" value="Creatinase/aminopeptidase"/>
    <property type="match status" value="1"/>
</dbReference>
<keyword evidence="1 7" id="KW-0645">Protease</keyword>
<dbReference type="EMBL" id="SRMF01000015">
    <property type="protein sequence ID" value="TGG90247.1"/>
    <property type="molecule type" value="Genomic_DNA"/>
</dbReference>
<accession>A0A4Z0WAB9</accession>
<reference evidence="10 11" key="1">
    <citation type="submission" date="2019-04" db="EMBL/GenBank/DDBJ databases">
        <title>Natronospirillum operosus gen. nov., sp. nov., a haloalkaliphilic satellite isolated from decaying biomass of laboratory culture of cyanobacterium Geitlerinema sp. and proposal of Natronospirillaceae fam. nov. and Saccharospirillaceae fam. nov.</title>
        <authorList>
            <person name="Kevbrin V."/>
            <person name="Boltyanskaya Y."/>
            <person name="Koziaeva V."/>
            <person name="Grouzdev D.S."/>
            <person name="Park M."/>
            <person name="Cho J."/>
        </authorList>
    </citation>
    <scope>NUCLEOTIDE SEQUENCE [LARGE SCALE GENOMIC DNA]</scope>
    <source>
        <strain evidence="10 11">G-116</strain>
    </source>
</reference>
<dbReference type="InterPro" id="IPR029149">
    <property type="entry name" value="Creatin/AminoP/Spt16_N"/>
</dbReference>
<dbReference type="InterPro" id="IPR052433">
    <property type="entry name" value="X-Pro_dipept-like"/>
</dbReference>
<dbReference type="InterPro" id="IPR036005">
    <property type="entry name" value="Creatinase/aminopeptidase-like"/>
</dbReference>
<dbReference type="GO" id="GO:0016795">
    <property type="term" value="F:phosphoric triester hydrolase activity"/>
    <property type="evidence" value="ECO:0007669"/>
    <property type="project" value="InterPro"/>
</dbReference>
<dbReference type="OrthoDB" id="9806388at2"/>
<gene>
    <name evidence="7 10" type="primary">pepQ</name>
    <name evidence="10" type="ORF">E4656_19165</name>
</gene>
<keyword evidence="3 7" id="KW-0378">Hydrolase</keyword>
<dbReference type="InterPro" id="IPR048819">
    <property type="entry name" value="PepQ_N"/>
</dbReference>
<dbReference type="InterPro" id="IPR001131">
    <property type="entry name" value="Peptidase_M24B_aminopep-P_CS"/>
</dbReference>
<dbReference type="Pfam" id="PF21216">
    <property type="entry name" value="PepQ_N"/>
    <property type="match status" value="1"/>
</dbReference>
<dbReference type="RefSeq" id="WP_135484940.1">
    <property type="nucleotide sequence ID" value="NZ_SRMF01000015.1"/>
</dbReference>
<feature type="binding site" evidence="7">
    <location>
        <position position="256"/>
    </location>
    <ligand>
        <name>Mn(2+)</name>
        <dbReference type="ChEBI" id="CHEBI:29035"/>
        <label>2</label>
    </ligand>
</feature>
<dbReference type="GO" id="GO:0004177">
    <property type="term" value="F:aminopeptidase activity"/>
    <property type="evidence" value="ECO:0007669"/>
    <property type="project" value="TreeGrafter"/>
</dbReference>
<comment type="cofactor">
    <cofactor evidence="7">
        <name>Mn(2+)</name>
        <dbReference type="ChEBI" id="CHEBI:29035"/>
    </cofactor>
    <text evidence="7">Binds 2 manganese ions per subunit.</text>
</comment>
<dbReference type="AlphaFoldDB" id="A0A4Z0WAB9"/>
<dbReference type="PROSITE" id="PS00491">
    <property type="entry name" value="PROLINE_PEPTIDASE"/>
    <property type="match status" value="1"/>
</dbReference>
<comment type="similarity">
    <text evidence="7">Belongs to the peptidase M24B family. Bacterial-type prolidase subfamily.</text>
</comment>
<dbReference type="EC" id="3.4.13.9" evidence="7"/>
<comment type="function">
    <text evidence="7">Splits dipeptides with a prolyl residue in the C-terminal position.</text>
</comment>
<organism evidence="10 11">
    <name type="scientific">Natronospirillum operosum</name>
    <dbReference type="NCBI Taxonomy" id="2759953"/>
    <lineage>
        <taxon>Bacteria</taxon>
        <taxon>Pseudomonadati</taxon>
        <taxon>Pseudomonadota</taxon>
        <taxon>Gammaproteobacteria</taxon>
        <taxon>Oceanospirillales</taxon>
        <taxon>Natronospirillaceae</taxon>
        <taxon>Natronospirillum</taxon>
    </lineage>
</organism>
<evidence type="ECO:0000259" key="9">
    <source>
        <dbReference type="Pfam" id="PF21216"/>
    </source>
</evidence>
<dbReference type="InterPro" id="IPR022846">
    <property type="entry name" value="X_Pro_dipept"/>
</dbReference>
<keyword evidence="5 7" id="KW-0482">Metalloprotease</keyword>
<evidence type="ECO:0000256" key="7">
    <source>
        <dbReference type="HAMAP-Rule" id="MF_01279"/>
    </source>
</evidence>
<keyword evidence="11" id="KW-1185">Reference proteome</keyword>
<keyword evidence="6 7" id="KW-0464">Manganese</keyword>
<dbReference type="GO" id="GO:0005829">
    <property type="term" value="C:cytosol"/>
    <property type="evidence" value="ECO:0007669"/>
    <property type="project" value="TreeGrafter"/>
</dbReference>
<dbReference type="GO" id="GO:0006508">
    <property type="term" value="P:proteolysis"/>
    <property type="evidence" value="ECO:0007669"/>
    <property type="project" value="UniProtKB-KW"/>
</dbReference>
<sequence length="440" mass="48679">MPDQSDALYTRHLETLQARYDEALTAAGISRAVIAAGDLLLRHEDDQAYPFKPYPLAQQWLPFVPPPGTFVVVKVGEPPTLLFPAQKDFWHLTPQLPGGNWRMRWRIQEWQTDVIAGLRDLTDSVVAWLGPQTRGLDVLGDSVALNPAAVLNPLHYARAIKTDWEIHCLEQASRSAVAGHRAAAEAFHAGQPEALIHHAYLAASRQVAEEEPYHSIIGLNESAATLHYERRCFEAPSVHRTLLIDAGAQYLGYASDITRTTTSDDGLFAQLLQQVDELQQQLCRQAVAGTHYPDLHDETLRGIATILHDAGLCRHDVDTQLAQRIPQVFFPHGLGHLLGLQVHDVGGHWQNPAGDLAPPPRHAPALRLTRTLEAGMALTIEPGLYFIPMLLDRMVKDNADHGCDLDLIETLRPFGGIRIEDNLIIGDGASRNLTREAFAL</sequence>
<dbReference type="GO" id="GO:0046872">
    <property type="term" value="F:metal ion binding"/>
    <property type="evidence" value="ECO:0007669"/>
    <property type="project" value="UniProtKB-KW"/>
</dbReference>
<feature type="binding site" evidence="7">
    <location>
        <position position="245"/>
    </location>
    <ligand>
        <name>Mn(2+)</name>
        <dbReference type="ChEBI" id="CHEBI:29035"/>
        <label>2</label>
    </ligand>
</feature>
<dbReference type="Gene3D" id="3.40.350.10">
    <property type="entry name" value="Creatinase/prolidase N-terminal domain"/>
    <property type="match status" value="1"/>
</dbReference>
<evidence type="ECO:0000313" key="10">
    <source>
        <dbReference type="EMBL" id="TGG90247.1"/>
    </source>
</evidence>
<dbReference type="HAMAP" id="MF_01279">
    <property type="entry name" value="X_Pro_dipeptid"/>
    <property type="match status" value="1"/>
</dbReference>
<keyword evidence="4 7" id="KW-0224">Dipeptidase</keyword>
<feature type="binding site" evidence="7">
    <location>
        <position position="420"/>
    </location>
    <ligand>
        <name>Mn(2+)</name>
        <dbReference type="ChEBI" id="CHEBI:29035"/>
        <label>1</label>
    </ligand>
</feature>
<dbReference type="GO" id="GO:0102009">
    <property type="term" value="F:proline dipeptidase activity"/>
    <property type="evidence" value="ECO:0007669"/>
    <property type="project" value="UniProtKB-EC"/>
</dbReference>
<evidence type="ECO:0000256" key="5">
    <source>
        <dbReference type="ARBA" id="ARBA00023049"/>
    </source>
</evidence>
<name>A0A4Z0WAB9_9GAMM</name>
<dbReference type="Proteomes" id="UP000297475">
    <property type="component" value="Unassembled WGS sequence"/>
</dbReference>
<dbReference type="Pfam" id="PF00557">
    <property type="entry name" value="Peptidase_M24"/>
    <property type="match status" value="1"/>
</dbReference>
<feature type="binding site" evidence="7">
    <location>
        <position position="336"/>
    </location>
    <ligand>
        <name>Mn(2+)</name>
        <dbReference type="ChEBI" id="CHEBI:29035"/>
        <label>1</label>
    </ligand>
</feature>
<evidence type="ECO:0000256" key="2">
    <source>
        <dbReference type="ARBA" id="ARBA00022723"/>
    </source>
</evidence>
<dbReference type="InterPro" id="IPR000994">
    <property type="entry name" value="Pept_M24"/>
</dbReference>
<evidence type="ECO:0000256" key="6">
    <source>
        <dbReference type="ARBA" id="ARBA00023211"/>
    </source>
</evidence>
<feature type="binding site" evidence="7">
    <location>
        <position position="420"/>
    </location>
    <ligand>
        <name>Mn(2+)</name>
        <dbReference type="ChEBI" id="CHEBI:29035"/>
        <label>2</label>
    </ligand>
</feature>
<dbReference type="PANTHER" id="PTHR43226:SF8">
    <property type="entry name" value="XAA-PRO DIPEPTIDASE"/>
    <property type="match status" value="1"/>
</dbReference>
<feature type="binding site" evidence="7">
    <location>
        <position position="381"/>
    </location>
    <ligand>
        <name>Mn(2+)</name>
        <dbReference type="ChEBI" id="CHEBI:29035"/>
        <label>1</label>
    </ligand>
</feature>
<evidence type="ECO:0000256" key="1">
    <source>
        <dbReference type="ARBA" id="ARBA00022670"/>
    </source>
</evidence>
<evidence type="ECO:0000313" key="11">
    <source>
        <dbReference type="Proteomes" id="UP000297475"/>
    </source>
</evidence>
<protein>
    <recommendedName>
        <fullName evidence="7">Xaa-Pro dipeptidase</fullName>
        <shortName evidence="7">X-Pro dipeptidase</shortName>
        <ecNumber evidence="7">3.4.13.9</ecNumber>
    </recommendedName>
    <alternativeName>
        <fullName evidence="7">Imidodipeptidase</fullName>
    </alternativeName>
    <alternativeName>
        <fullName evidence="7">Proline dipeptidase</fullName>
        <shortName evidence="7">Prolidase</shortName>
    </alternativeName>
</protein>
<evidence type="ECO:0000256" key="3">
    <source>
        <dbReference type="ARBA" id="ARBA00022801"/>
    </source>
</evidence>
<dbReference type="PANTHER" id="PTHR43226">
    <property type="entry name" value="XAA-PRO AMINOPEPTIDASE 3"/>
    <property type="match status" value="1"/>
</dbReference>
<feature type="domain" description="Xaa-Pro dipeptidase N-terminal" evidence="9">
    <location>
        <begin position="8"/>
        <end position="156"/>
    </location>
</feature>
<keyword evidence="2 7" id="KW-0479">Metal-binding</keyword>
<evidence type="ECO:0000259" key="8">
    <source>
        <dbReference type="Pfam" id="PF00557"/>
    </source>
</evidence>
<evidence type="ECO:0000256" key="4">
    <source>
        <dbReference type="ARBA" id="ARBA00022997"/>
    </source>
</evidence>
<dbReference type="NCBIfam" id="NF010133">
    <property type="entry name" value="PRK13607.1"/>
    <property type="match status" value="1"/>
</dbReference>
<feature type="domain" description="Peptidase M24" evidence="8">
    <location>
        <begin position="168"/>
        <end position="425"/>
    </location>
</feature>